<dbReference type="InterPro" id="IPR050540">
    <property type="entry name" value="F-actin_Monoox_Mical"/>
</dbReference>
<protein>
    <recommendedName>
        <fullName evidence="1">BMERB domain-containing protein</fullName>
    </recommendedName>
</protein>
<dbReference type="Pfam" id="PF12130">
    <property type="entry name" value="bMERB_dom"/>
    <property type="match status" value="1"/>
</dbReference>
<evidence type="ECO:0000313" key="2">
    <source>
        <dbReference type="EMBL" id="ERL86809.1"/>
    </source>
</evidence>
<reference evidence="2 3" key="1">
    <citation type="journal article" date="2013" name="Genome Biol.">
        <title>Draft genome of the mountain pine beetle, Dendroctonus ponderosae Hopkins, a major forest pest.</title>
        <authorList>
            <person name="Keeling C.I."/>
            <person name="Yuen M.M."/>
            <person name="Liao N.Y."/>
            <person name="Docking T.R."/>
            <person name="Chan S.K."/>
            <person name="Taylor G.A."/>
            <person name="Palmquist D.L."/>
            <person name="Jackman S.D."/>
            <person name="Nguyen A."/>
            <person name="Li M."/>
            <person name="Henderson H."/>
            <person name="Janes J.K."/>
            <person name="Zhao Y."/>
            <person name="Pandoh P."/>
            <person name="Moore R."/>
            <person name="Sperling F.A."/>
            <person name="Huber D.P."/>
            <person name="Birol I."/>
            <person name="Jones S.J."/>
            <person name="Bohlmann J."/>
        </authorList>
    </citation>
    <scope>NUCLEOTIDE SEQUENCE</scope>
</reference>
<accession>U4TYW4</accession>
<gene>
    <name evidence="2" type="ORF">D910_04213</name>
</gene>
<dbReference type="PANTHER" id="PTHR23167:SF46">
    <property type="entry name" value="EPS15 HOMOLOGY DOMAIN CONTAINING PROTEIN-BINDING PROTEIN 1, ISOFORM F"/>
    <property type="match status" value="1"/>
</dbReference>
<dbReference type="PROSITE" id="PS51848">
    <property type="entry name" value="BMERB"/>
    <property type="match status" value="1"/>
</dbReference>
<name>U4TYW4_DENPD</name>
<dbReference type="Proteomes" id="UP000030742">
    <property type="component" value="Unassembled WGS sequence"/>
</dbReference>
<evidence type="ECO:0000313" key="3">
    <source>
        <dbReference type="Proteomes" id="UP000030742"/>
    </source>
</evidence>
<dbReference type="InterPro" id="IPR022735">
    <property type="entry name" value="bMERB_dom"/>
</dbReference>
<feature type="domain" description="BMERB" evidence="1">
    <location>
        <begin position="1"/>
        <end position="147"/>
    </location>
</feature>
<dbReference type="SMART" id="SM01203">
    <property type="entry name" value="DUF3585"/>
    <property type="match status" value="1"/>
</dbReference>
<dbReference type="AlphaFoldDB" id="U4TYW4"/>
<sequence length="163" mass="19432">MGIDVHSWIDNEMENLEREQRTIDEQAALLEKQLRLVMEPGNSNGEEEILMSKWFMFVNKKNALLRRQMQLNILEKEADYETRYKRLNEELREIASIEDWKKTEEQRSREQVLLDELVQIVNKRDELVHHLDSQEKAIEDDEIIEKDLSHIELPAKDTNCVIS</sequence>
<dbReference type="PANTHER" id="PTHR23167">
    <property type="entry name" value="CALPONIN HOMOLOGY DOMAIN-CONTAINING PROTEIN DDB_G0272472-RELATED"/>
    <property type="match status" value="1"/>
</dbReference>
<dbReference type="OrthoDB" id="5972258at2759"/>
<evidence type="ECO:0000259" key="1">
    <source>
        <dbReference type="PROSITE" id="PS51848"/>
    </source>
</evidence>
<dbReference type="STRING" id="77166.U4TYW4"/>
<organism evidence="2 3">
    <name type="scientific">Dendroctonus ponderosae</name>
    <name type="common">Mountain pine beetle</name>
    <dbReference type="NCBI Taxonomy" id="77166"/>
    <lineage>
        <taxon>Eukaryota</taxon>
        <taxon>Metazoa</taxon>
        <taxon>Ecdysozoa</taxon>
        <taxon>Arthropoda</taxon>
        <taxon>Hexapoda</taxon>
        <taxon>Insecta</taxon>
        <taxon>Pterygota</taxon>
        <taxon>Neoptera</taxon>
        <taxon>Endopterygota</taxon>
        <taxon>Coleoptera</taxon>
        <taxon>Polyphaga</taxon>
        <taxon>Cucujiformia</taxon>
        <taxon>Curculionidae</taxon>
        <taxon>Scolytinae</taxon>
        <taxon>Dendroctonus</taxon>
    </lineage>
</organism>
<proteinExistence type="predicted"/>
<dbReference type="EMBL" id="KB631866">
    <property type="protein sequence ID" value="ERL86809.1"/>
    <property type="molecule type" value="Genomic_DNA"/>
</dbReference>